<keyword evidence="2" id="KW-1185">Reference proteome</keyword>
<protein>
    <submittedName>
        <fullName evidence="1">DUF2971 domain-containing protein</fullName>
    </submittedName>
</protein>
<evidence type="ECO:0000313" key="1">
    <source>
        <dbReference type="EMBL" id="MFB9090028.1"/>
    </source>
</evidence>
<dbReference type="RefSeq" id="WP_290284417.1">
    <property type="nucleotide sequence ID" value="NZ_JAUFQN010000019.1"/>
</dbReference>
<dbReference type="EMBL" id="JBHMFB010000019">
    <property type="protein sequence ID" value="MFB9090028.1"/>
    <property type="molecule type" value="Genomic_DNA"/>
</dbReference>
<dbReference type="Proteomes" id="UP001589576">
    <property type="component" value="Unassembled WGS sequence"/>
</dbReference>
<name>A0ABV5GFZ6_9FLAO</name>
<reference evidence="1 2" key="1">
    <citation type="submission" date="2024-09" db="EMBL/GenBank/DDBJ databases">
        <authorList>
            <person name="Sun Q."/>
            <person name="Mori K."/>
        </authorList>
    </citation>
    <scope>NUCLEOTIDE SEQUENCE [LARGE SCALE GENOMIC DNA]</scope>
    <source>
        <strain evidence="1 2">CECT 8460</strain>
    </source>
</reference>
<sequence length="246" mass="28147">MNDYMEVHWGYMIWEKVANNLIEEFGFEFIDYIDQRISSNGIRGLIVASCFSKNGDVLSQWRGYADDGKGYVIGFKATELLKLPIRALEVLYNEKKQVEEVQKVVRALYEAEKTVEKKFGPDFNTLVHLLGYDLAALKNPAFIEEKEIRLIHLLDFKKSGKFLKLNDHGGVYFGEQRLGEKIQFRIKQDIPTPFIELDFTNNNKINPIAEVIIGPKNPVKKTAISIFMETIGLSNVTISNSKASYQ</sequence>
<dbReference type="Pfam" id="PF11185">
    <property type="entry name" value="DUF2971"/>
    <property type="match status" value="1"/>
</dbReference>
<evidence type="ECO:0000313" key="2">
    <source>
        <dbReference type="Proteomes" id="UP001589576"/>
    </source>
</evidence>
<organism evidence="1 2">
    <name type="scientific">Flavobacterium paronense</name>
    <dbReference type="NCBI Taxonomy" id="1392775"/>
    <lineage>
        <taxon>Bacteria</taxon>
        <taxon>Pseudomonadati</taxon>
        <taxon>Bacteroidota</taxon>
        <taxon>Flavobacteriia</taxon>
        <taxon>Flavobacteriales</taxon>
        <taxon>Flavobacteriaceae</taxon>
        <taxon>Flavobacterium</taxon>
    </lineage>
</organism>
<dbReference type="InterPro" id="IPR021352">
    <property type="entry name" value="DUF2971"/>
</dbReference>
<accession>A0ABV5GFZ6</accession>
<proteinExistence type="predicted"/>
<gene>
    <name evidence="1" type="ORF">ACFFUU_10475</name>
</gene>
<comment type="caution">
    <text evidence="1">The sequence shown here is derived from an EMBL/GenBank/DDBJ whole genome shotgun (WGS) entry which is preliminary data.</text>
</comment>